<accession>A0A183EAE6</accession>
<name>A0A183EAE6_9BILA</name>
<dbReference type="OrthoDB" id="5869492at2759"/>
<evidence type="ECO:0000313" key="3">
    <source>
        <dbReference type="Proteomes" id="UP000271098"/>
    </source>
</evidence>
<proteinExistence type="predicted"/>
<organism evidence="4">
    <name type="scientific">Gongylonema pulchrum</name>
    <dbReference type="NCBI Taxonomy" id="637853"/>
    <lineage>
        <taxon>Eukaryota</taxon>
        <taxon>Metazoa</taxon>
        <taxon>Ecdysozoa</taxon>
        <taxon>Nematoda</taxon>
        <taxon>Chromadorea</taxon>
        <taxon>Rhabditida</taxon>
        <taxon>Spirurina</taxon>
        <taxon>Spiruromorpha</taxon>
        <taxon>Spiruroidea</taxon>
        <taxon>Gongylonematidae</taxon>
        <taxon>Gongylonema</taxon>
    </lineage>
</organism>
<protein>
    <submittedName>
        <fullName evidence="2 4">Uncharacterized protein</fullName>
    </submittedName>
</protein>
<evidence type="ECO:0000313" key="2">
    <source>
        <dbReference type="EMBL" id="VDN30728.1"/>
    </source>
</evidence>
<dbReference type="AlphaFoldDB" id="A0A183EAE6"/>
<dbReference type="Proteomes" id="UP000271098">
    <property type="component" value="Unassembled WGS sequence"/>
</dbReference>
<reference evidence="4" key="1">
    <citation type="submission" date="2016-06" db="UniProtKB">
        <authorList>
            <consortium name="WormBaseParasite"/>
        </authorList>
    </citation>
    <scope>IDENTIFICATION</scope>
</reference>
<evidence type="ECO:0000313" key="4">
    <source>
        <dbReference type="WBParaSite" id="GPUH_0001796201-mRNA-1"/>
    </source>
</evidence>
<dbReference type="EMBL" id="UYRT01085919">
    <property type="protein sequence ID" value="VDN30728.1"/>
    <property type="molecule type" value="Genomic_DNA"/>
</dbReference>
<keyword evidence="3" id="KW-1185">Reference proteome</keyword>
<feature type="region of interest" description="Disordered" evidence="1">
    <location>
        <begin position="59"/>
        <end position="84"/>
    </location>
</feature>
<feature type="region of interest" description="Disordered" evidence="1">
    <location>
        <begin position="1"/>
        <end position="23"/>
    </location>
</feature>
<sequence length="128" mass="14192">METWTSEPSSSSDGTATGQTTEQLIQLPHFDAKAEFERRFSGKKNRCSEVPVIVKKANLKPSTEERLSRHPGDRPLISSASRTNADEKPDFSFIISKDDDSNYGSTNVSFSATLHSGRLDRLSRSVKT</sequence>
<evidence type="ECO:0000256" key="1">
    <source>
        <dbReference type="SAM" id="MobiDB-lite"/>
    </source>
</evidence>
<gene>
    <name evidence="2" type="ORF">GPUH_LOCUS17937</name>
</gene>
<feature type="compositionally biased region" description="Basic and acidic residues" evidence="1">
    <location>
        <begin position="62"/>
        <end position="73"/>
    </location>
</feature>
<dbReference type="WBParaSite" id="GPUH_0001796201-mRNA-1">
    <property type="protein sequence ID" value="GPUH_0001796201-mRNA-1"/>
    <property type="gene ID" value="GPUH_0001796201"/>
</dbReference>
<reference evidence="2 3" key="2">
    <citation type="submission" date="2018-11" db="EMBL/GenBank/DDBJ databases">
        <authorList>
            <consortium name="Pathogen Informatics"/>
        </authorList>
    </citation>
    <scope>NUCLEOTIDE SEQUENCE [LARGE SCALE GENOMIC DNA]</scope>
</reference>